<keyword evidence="3" id="KW-1185">Reference proteome</keyword>
<dbReference type="PANTHER" id="PTHR46060:SF1">
    <property type="entry name" value="MARINER MOS1 TRANSPOSASE-LIKE PROTEIN"/>
    <property type="match status" value="1"/>
</dbReference>
<dbReference type="InterPro" id="IPR036397">
    <property type="entry name" value="RNaseH_sf"/>
</dbReference>
<feature type="compositionally biased region" description="Polar residues" evidence="1">
    <location>
        <begin position="990"/>
        <end position="1003"/>
    </location>
</feature>
<feature type="compositionally biased region" description="Polar residues" evidence="1">
    <location>
        <begin position="958"/>
        <end position="967"/>
    </location>
</feature>
<feature type="compositionally biased region" description="Basic and acidic residues" evidence="1">
    <location>
        <begin position="604"/>
        <end position="613"/>
    </location>
</feature>
<accession>A0A6P3Y7J8</accession>
<feature type="compositionally biased region" description="Acidic residues" evidence="1">
    <location>
        <begin position="592"/>
        <end position="603"/>
    </location>
</feature>
<dbReference type="OrthoDB" id="6286493at2759"/>
<dbReference type="RefSeq" id="XP_014486323.1">
    <property type="nucleotide sequence ID" value="XM_014630837.1"/>
</dbReference>
<gene>
    <name evidence="4" type="primary">LOC106750466</name>
</gene>
<feature type="compositionally biased region" description="Polar residues" evidence="1">
    <location>
        <begin position="614"/>
        <end position="627"/>
    </location>
</feature>
<sequence>MIFDMEQRAAIKFCLKYGKSASETFALLRDAYGEECLCRSKVFMWYSRFKNGRASLEDDPRKGRPSAGKMDDNVESVRALLAENRRLSMHAIAKELRISVGSVHTIVRGVLMKRKVCDKFVPRSLTPEQREERVAAARDLVRSADANPNFLNSIVTGDESWCFQYDPSAERPRSDPEEDRPIRRAGSKLKTMLVTFFDSRGLIHQEFLPQGRTMTGAFYCEVVDRLLEKIHQVRPEFHQSGEWFLLRESTPPHSSLVVTRFLARKSVTIINQPPYSPDLAPADFFLFPILKAAFAATRFEDIRSTENTVTAVLEAIPSEDYSRAFQELYERCQTCLERKGTILQNSKYMSREEIEEKMNLDESQCCPRRSKRKQKRRLESNSEEEDETYVPKVNGIPIIVKRKPHKKIKPRYSAPNGAKQVRTYPPIPIRPRPTSLPSGNQMKEQQQHEVKVKVERQKATAGVEPPKKSAVVSPPRTINSSAPTRYDSSPLPPPLYHTTLLNQTSASTTYVRPIGPSVDRNLMNPMFHQIILPPPPASQVPVIQQKPSQSLRNAANAMVSISNPAESRFGPRLIFPQARNPDVTLTPNIIELDSDSDDDDDDEPKIVEQRDNCPSDNAPSNTGTADVSNKVIPVALFSTENDIREEQPLKEMRTTLRKPTFSEIMSTHTQELETFFGNMKEGMRDFFTSSENETTADVNLATRRKIKRFHRSMRETVFQLAHINDRVIREYNKWERVQKTDTETSTDRGTKKMPQEGVEIPLNMTCVNESDTESDSEGSECQIMEPSDRVESSNILEDLLPFKKKTRHCGVGDSALLSPKDKATQVYDVVSRDYEKCIGYSLLTKARYDDKMEESVLEPVKIPNENFDKYQEQFIFYLQHIEDHGIETEDTKGLENQDGTVKEHAAAAYTSELQQNIDLFTASVGQPENCNEVGNSTSLIDSEAYDKADVDTPDHGKTSNNSDSNSKIRFTDMQLSGGIRKIKLQKIQNGATTLSNDDVSSSKNADEVVRTEAAVKARESEEDCTIIDD</sequence>
<dbReference type="AlphaFoldDB" id="A0A6P3Y7J8"/>
<organism evidence="3 4">
    <name type="scientific">Dinoponera quadriceps</name>
    <name type="common">South American ant</name>
    <dbReference type="NCBI Taxonomy" id="609295"/>
    <lineage>
        <taxon>Eukaryota</taxon>
        <taxon>Metazoa</taxon>
        <taxon>Ecdysozoa</taxon>
        <taxon>Arthropoda</taxon>
        <taxon>Hexapoda</taxon>
        <taxon>Insecta</taxon>
        <taxon>Pterygota</taxon>
        <taxon>Neoptera</taxon>
        <taxon>Endopterygota</taxon>
        <taxon>Hymenoptera</taxon>
        <taxon>Apocrita</taxon>
        <taxon>Aculeata</taxon>
        <taxon>Formicoidea</taxon>
        <taxon>Formicidae</taxon>
        <taxon>Ponerinae</taxon>
        <taxon>Ponerini</taxon>
        <taxon>Dinoponera</taxon>
    </lineage>
</organism>
<feature type="region of interest" description="Disordered" evidence="1">
    <location>
        <begin position="948"/>
        <end position="967"/>
    </location>
</feature>
<evidence type="ECO:0000256" key="1">
    <source>
        <dbReference type="SAM" id="MobiDB-lite"/>
    </source>
</evidence>
<feature type="compositionally biased region" description="Acidic residues" evidence="1">
    <location>
        <begin position="1020"/>
        <end position="1029"/>
    </location>
</feature>
<evidence type="ECO:0000313" key="3">
    <source>
        <dbReference type="Proteomes" id="UP000515204"/>
    </source>
</evidence>
<dbReference type="GeneID" id="106750466"/>
<feature type="compositionally biased region" description="Polar residues" evidence="1">
    <location>
        <begin position="435"/>
        <end position="444"/>
    </location>
</feature>
<feature type="compositionally biased region" description="Basic and acidic residues" evidence="1">
    <location>
        <begin position="948"/>
        <end position="957"/>
    </location>
</feature>
<feature type="region of interest" description="Disordered" evidence="1">
    <location>
        <begin position="768"/>
        <end position="787"/>
    </location>
</feature>
<reference evidence="4" key="1">
    <citation type="submission" date="2025-08" db="UniProtKB">
        <authorList>
            <consortium name="RefSeq"/>
        </authorList>
    </citation>
    <scope>IDENTIFICATION</scope>
</reference>
<dbReference type="Gene3D" id="1.10.10.1450">
    <property type="match status" value="1"/>
</dbReference>
<dbReference type="KEGG" id="dqu:106750466"/>
<feature type="region of interest" description="Disordered" evidence="1">
    <location>
        <begin position="358"/>
        <end position="388"/>
    </location>
</feature>
<dbReference type="GO" id="GO:0003676">
    <property type="term" value="F:nucleic acid binding"/>
    <property type="evidence" value="ECO:0007669"/>
    <property type="project" value="InterPro"/>
</dbReference>
<evidence type="ECO:0000313" key="4">
    <source>
        <dbReference type="RefSeq" id="XP_014486323.1"/>
    </source>
</evidence>
<feature type="region of interest" description="Disordered" evidence="1">
    <location>
        <begin position="407"/>
        <end position="490"/>
    </location>
</feature>
<dbReference type="PANTHER" id="PTHR46060">
    <property type="entry name" value="MARINER MOS1 TRANSPOSASE-LIKE PROTEIN"/>
    <property type="match status" value="1"/>
</dbReference>
<feature type="domain" description="Mos1 transposase HTH" evidence="2">
    <location>
        <begin position="8"/>
        <end position="52"/>
    </location>
</feature>
<dbReference type="InterPro" id="IPR001888">
    <property type="entry name" value="Transposase_1"/>
</dbReference>
<name>A0A6P3Y7J8_DINQU</name>
<dbReference type="Pfam" id="PF01359">
    <property type="entry name" value="Transposase_1"/>
    <property type="match status" value="1"/>
</dbReference>
<protein>
    <submittedName>
        <fullName evidence="4">Uncharacterized protein LOC106750466 isoform X1</fullName>
    </submittedName>
</protein>
<dbReference type="InterPro" id="IPR052709">
    <property type="entry name" value="Transposase-MT_Hybrid"/>
</dbReference>
<feature type="compositionally biased region" description="Basic and acidic residues" evidence="1">
    <location>
        <begin position="445"/>
        <end position="458"/>
    </location>
</feature>
<evidence type="ECO:0000259" key="2">
    <source>
        <dbReference type="Pfam" id="PF17906"/>
    </source>
</evidence>
<feature type="compositionally biased region" description="Polar residues" evidence="1">
    <location>
        <begin position="476"/>
        <end position="487"/>
    </location>
</feature>
<feature type="region of interest" description="Disordered" evidence="1">
    <location>
        <begin position="585"/>
        <end position="627"/>
    </location>
</feature>
<proteinExistence type="predicted"/>
<dbReference type="Pfam" id="PF17906">
    <property type="entry name" value="HTH_48"/>
    <property type="match status" value="1"/>
</dbReference>
<feature type="compositionally biased region" description="Basic and acidic residues" evidence="1">
    <location>
        <begin position="1004"/>
        <end position="1019"/>
    </location>
</feature>
<feature type="region of interest" description="Disordered" evidence="1">
    <location>
        <begin position="990"/>
        <end position="1029"/>
    </location>
</feature>
<dbReference type="Gene3D" id="3.30.420.10">
    <property type="entry name" value="Ribonuclease H-like superfamily/Ribonuclease H"/>
    <property type="match status" value="1"/>
</dbReference>
<dbReference type="InterPro" id="IPR041426">
    <property type="entry name" value="Mos1_HTH"/>
</dbReference>
<dbReference type="Proteomes" id="UP000515204">
    <property type="component" value="Unplaced"/>
</dbReference>